<dbReference type="Proteomes" id="UP000603457">
    <property type="component" value="Unassembled WGS sequence"/>
</dbReference>
<evidence type="ECO:0000313" key="1">
    <source>
        <dbReference type="EMBL" id="MBD2597932.1"/>
    </source>
</evidence>
<dbReference type="RefSeq" id="WP_190970548.1">
    <property type="nucleotide sequence ID" value="NZ_JACJTB010000054.1"/>
</dbReference>
<gene>
    <name evidence="1" type="ORF">H6G74_26940</name>
</gene>
<proteinExistence type="predicted"/>
<comment type="caution">
    <text evidence="1">The sequence shown here is derived from an EMBL/GenBank/DDBJ whole genome shotgun (WGS) entry which is preliminary data.</text>
</comment>
<dbReference type="EMBL" id="JACJTB010000054">
    <property type="protein sequence ID" value="MBD2597932.1"/>
    <property type="molecule type" value="Genomic_DNA"/>
</dbReference>
<reference evidence="1 2" key="1">
    <citation type="journal article" date="2020" name="ISME J.">
        <title>Comparative genomics reveals insights into cyanobacterial evolution and habitat adaptation.</title>
        <authorList>
            <person name="Chen M.Y."/>
            <person name="Teng W.K."/>
            <person name="Zhao L."/>
            <person name="Hu C.X."/>
            <person name="Zhou Y.K."/>
            <person name="Han B.P."/>
            <person name="Song L.R."/>
            <person name="Shu W.S."/>
        </authorList>
    </citation>
    <scope>NUCLEOTIDE SEQUENCE [LARGE SCALE GENOMIC DNA]</scope>
    <source>
        <strain evidence="1 2">FACHB-130</strain>
    </source>
</reference>
<protein>
    <submittedName>
        <fullName evidence="1">STM4015 family protein</fullName>
    </submittedName>
</protein>
<accession>A0ABR8G3Y6</accession>
<dbReference type="NCBIfam" id="NF038076">
    <property type="entry name" value="fam_STM4015"/>
    <property type="match status" value="1"/>
</dbReference>
<dbReference type="InterPro" id="IPR032675">
    <property type="entry name" value="LRR_dom_sf"/>
</dbReference>
<keyword evidence="2" id="KW-1185">Reference proteome</keyword>
<dbReference type="Gene3D" id="3.80.10.10">
    <property type="entry name" value="Ribonuclease Inhibitor"/>
    <property type="match status" value="1"/>
</dbReference>
<dbReference type="InterPro" id="IPR047722">
    <property type="entry name" value="STM4015-like"/>
</dbReference>
<evidence type="ECO:0000313" key="2">
    <source>
        <dbReference type="Proteomes" id="UP000603457"/>
    </source>
</evidence>
<dbReference type="SUPFAM" id="SSF52047">
    <property type="entry name" value="RNI-like"/>
    <property type="match status" value="1"/>
</dbReference>
<sequence length="422" mass="47020">MTNNQNQPQDYDAVLGGQSPPPIDGVVLGGIEGIKRCLSNPVVNVRMAALSEALKYGDAGLDVLIQSLQDESRLVERFAYRLLKPRTESQVKQALQTYKPWNLEERFDGYQGYKGNNATQFANRQVVELDADVSISEPTKKAYALRCEHYEYDNNLPSKISKLQQQHNVHKLEALVLGLWAEASENVDLSNVIAALVNAREYLTNLKAVFIGDIVSDEFEISWIQQSDISPVLRAYPQLEILQVRGGEGLQFSPPIKNNNLKALIVETGGLSRDTVAQICNMNLPALEHLELWFGCEDYGGDCWVEDTHPIIFADKFPKLTYLGLRNSQFSDEIASAIVSSPILNSISILDLSLGTLSDAGAEELLNCEAINYLDILNVSENFLSEEMIEKLSGLDVRVIATDQKEEEDDSYIHSRYCSVAE</sequence>
<name>A0ABR8G3Y6_9NOSO</name>
<organism evidence="1 2">
    <name type="scientific">Nostoc spongiaeforme FACHB-130</name>
    <dbReference type="NCBI Taxonomy" id="1357510"/>
    <lineage>
        <taxon>Bacteria</taxon>
        <taxon>Bacillati</taxon>
        <taxon>Cyanobacteriota</taxon>
        <taxon>Cyanophyceae</taxon>
        <taxon>Nostocales</taxon>
        <taxon>Nostocaceae</taxon>
        <taxon>Nostoc</taxon>
    </lineage>
</organism>